<keyword evidence="1" id="KW-1133">Transmembrane helix</keyword>
<dbReference type="Proteomes" id="UP000199361">
    <property type="component" value="Unassembled WGS sequence"/>
</dbReference>
<gene>
    <name evidence="2" type="ORF">SAMN05421811_114172</name>
</gene>
<dbReference type="GO" id="GO:0140359">
    <property type="term" value="F:ABC-type transporter activity"/>
    <property type="evidence" value="ECO:0007669"/>
    <property type="project" value="InterPro"/>
</dbReference>
<dbReference type="OrthoDB" id="3297985at2"/>
<evidence type="ECO:0000313" key="3">
    <source>
        <dbReference type="Proteomes" id="UP000199361"/>
    </source>
</evidence>
<sequence>MRRATLAEWTKLRTVPGASGLLAGTVVLTVALGALAATVVRCEAAGCGPDATRLALTGVQLGQALVALLAVTAVCGEYGSGMIRTSLAAVPRRGALLAAKAAVVTGPALAAGAVAVLGSVLAGRLLLPGSGFTPEHGYPPLSLLDGPTLRAAAGSVLYFGLIALLGVGIAVAVRDPAAAAGVVLGLLYLFPLAVRLVADEDVQRLLWAVSPTNAGLAVQATTDAAALPLTPWAGLGVLAAWAAAALALGALVLHRRDA</sequence>
<protein>
    <submittedName>
        <fullName evidence="2">ABC-2 type transport system permease protein</fullName>
    </submittedName>
</protein>
<dbReference type="Pfam" id="PF12679">
    <property type="entry name" value="ABC2_membrane_2"/>
    <property type="match status" value="1"/>
</dbReference>
<keyword evidence="3" id="KW-1185">Reference proteome</keyword>
<feature type="transmembrane region" description="Helical" evidence="1">
    <location>
        <begin position="147"/>
        <end position="171"/>
    </location>
</feature>
<name>A0A1I0LB33_9ACTN</name>
<reference evidence="2 3" key="1">
    <citation type="submission" date="2016-10" db="EMBL/GenBank/DDBJ databases">
        <authorList>
            <person name="de Groot N.N."/>
        </authorList>
    </citation>
    <scope>NUCLEOTIDE SEQUENCE [LARGE SCALE GENOMIC DNA]</scope>
    <source>
        <strain evidence="2 3">CGMCC 4.5598</strain>
    </source>
</reference>
<evidence type="ECO:0000256" key="1">
    <source>
        <dbReference type="SAM" id="Phobius"/>
    </source>
</evidence>
<dbReference type="AlphaFoldDB" id="A0A1I0LB33"/>
<keyword evidence="1" id="KW-0812">Transmembrane</keyword>
<dbReference type="STRING" id="568860.SAMN05421811_114172"/>
<feature type="transmembrane region" description="Helical" evidence="1">
    <location>
        <begin position="178"/>
        <end position="198"/>
    </location>
</feature>
<feature type="transmembrane region" description="Helical" evidence="1">
    <location>
        <begin position="232"/>
        <end position="253"/>
    </location>
</feature>
<dbReference type="GO" id="GO:0005886">
    <property type="term" value="C:plasma membrane"/>
    <property type="evidence" value="ECO:0007669"/>
    <property type="project" value="UniProtKB-SubCell"/>
</dbReference>
<evidence type="ECO:0000313" key="2">
    <source>
        <dbReference type="EMBL" id="SEU37360.1"/>
    </source>
</evidence>
<proteinExistence type="predicted"/>
<organism evidence="2 3">
    <name type="scientific">Nonomuraea wenchangensis</name>
    <dbReference type="NCBI Taxonomy" id="568860"/>
    <lineage>
        <taxon>Bacteria</taxon>
        <taxon>Bacillati</taxon>
        <taxon>Actinomycetota</taxon>
        <taxon>Actinomycetes</taxon>
        <taxon>Streptosporangiales</taxon>
        <taxon>Streptosporangiaceae</taxon>
        <taxon>Nonomuraea</taxon>
    </lineage>
</organism>
<keyword evidence="1" id="KW-0472">Membrane</keyword>
<dbReference type="PANTHER" id="PTHR37305:SF1">
    <property type="entry name" value="MEMBRANE PROTEIN"/>
    <property type="match status" value="1"/>
</dbReference>
<dbReference type="RefSeq" id="WP_091089925.1">
    <property type="nucleotide sequence ID" value="NZ_FOHX01000014.1"/>
</dbReference>
<dbReference type="PANTHER" id="PTHR37305">
    <property type="entry name" value="INTEGRAL MEMBRANE PROTEIN-RELATED"/>
    <property type="match status" value="1"/>
</dbReference>
<dbReference type="EMBL" id="FOHX01000014">
    <property type="protein sequence ID" value="SEU37360.1"/>
    <property type="molecule type" value="Genomic_DNA"/>
</dbReference>
<feature type="transmembrane region" description="Helical" evidence="1">
    <location>
        <begin position="54"/>
        <end position="76"/>
    </location>
</feature>
<accession>A0A1I0LB33</accession>
<feature type="transmembrane region" description="Helical" evidence="1">
    <location>
        <begin position="97"/>
        <end position="127"/>
    </location>
</feature>